<dbReference type="SUPFAM" id="SSF55957">
    <property type="entry name" value="Phosphoglucomutase, C-terminal domain"/>
    <property type="match status" value="1"/>
</dbReference>
<evidence type="ECO:0000259" key="16">
    <source>
        <dbReference type="Pfam" id="PF02878"/>
    </source>
</evidence>
<feature type="domain" description="Alpha-D-phosphohexomutase alpha/beta/alpha" evidence="18">
    <location>
        <begin position="325"/>
        <end position="451"/>
    </location>
</feature>
<keyword evidence="9 14" id="KW-0460">Magnesium</keyword>
<dbReference type="Pfam" id="PF02880">
    <property type="entry name" value="PGM_PMM_III"/>
    <property type="match status" value="1"/>
</dbReference>
<dbReference type="InterPro" id="IPR005844">
    <property type="entry name" value="A-D-PHexomutase_a/b/a-I"/>
</dbReference>
<dbReference type="InterPro" id="IPR005846">
    <property type="entry name" value="A-D-PHexomutase_a/b/a-III"/>
</dbReference>
<dbReference type="GO" id="GO:0006166">
    <property type="term" value="P:purine ribonucleoside salvage"/>
    <property type="evidence" value="ECO:0007669"/>
    <property type="project" value="TreeGrafter"/>
</dbReference>
<dbReference type="AlphaFoldDB" id="A0A9D1WHW3"/>
<evidence type="ECO:0000256" key="9">
    <source>
        <dbReference type="ARBA" id="ARBA00022842"/>
    </source>
</evidence>
<gene>
    <name evidence="19" type="ORF">IAA45_07415</name>
</gene>
<sequence>MDYREVYQEWLSNPYFDENTKAELQAIAGDEKEIKERFYTELEFGTAGLRGIIGAGTNRMNIYVVRKTTQGLANYILALGKEKQGVAIAYDSRRMSPEFAQEAALCLAANGIRAYIFESLRPTPELSFALRKLGCAAGINITASHNPPEYNGYKVYWEDGAQITPPHDKGIMDEVKKVTDFNTVKTMDKEDAMKAGLYTVIGQAIDDAYMEELKKQVLHMDAIEAEGKNLKIVYTPLHGTGNIPARRILRELGFENVYVVKEQELPDGNFPTVSYPNPEAEEAFTLGLAMAREIDADLVLATDPDADRLGVRVRDKNGEYHDLTGNMSGCLLAEYEISQKKALQGLPEDGALIKTIVTTNLADAIARGYGVKLIEVLTGFKYIGQQILGFENSGKGTYLFGFEESYGCLIGTYARDKDAIVATMALCEAAAYYKTQGKTLWDGMIDMYEKYGYYKDAIQSVTLKGIEGLQKIQEIMDTLRQNPPSEIGGYKVTAVRDYKLDTIVDTATGAVSSTGLPASNVLYYELTDDAWVCVRPSGTEPKVKFYYGIKGASLEDADARSEALGKVILNMVDSML</sequence>
<dbReference type="PANTHER" id="PTHR45745:SF1">
    <property type="entry name" value="PHOSPHOGLUCOMUTASE 2B-RELATED"/>
    <property type="match status" value="1"/>
</dbReference>
<dbReference type="SUPFAM" id="SSF53738">
    <property type="entry name" value="Phosphoglucomutase, first 3 domains"/>
    <property type="match status" value="3"/>
</dbReference>
<feature type="domain" description="Alpha-D-phosphohexomutase alpha/beta/alpha" evidence="16">
    <location>
        <begin position="43"/>
        <end position="178"/>
    </location>
</feature>
<accession>A0A9D1WHW3</accession>
<keyword evidence="10" id="KW-0413">Isomerase</keyword>
<evidence type="ECO:0000256" key="8">
    <source>
        <dbReference type="ARBA" id="ARBA00022723"/>
    </source>
</evidence>
<dbReference type="InterPro" id="IPR005841">
    <property type="entry name" value="Alpha-D-phosphohexomutase_SF"/>
</dbReference>
<dbReference type="InterPro" id="IPR036900">
    <property type="entry name" value="A-D-PHexomutase_C_sf"/>
</dbReference>
<evidence type="ECO:0000313" key="20">
    <source>
        <dbReference type="Proteomes" id="UP000886817"/>
    </source>
</evidence>
<organism evidence="19 20">
    <name type="scientific">Candidatus Blautia gallistercoris</name>
    <dbReference type="NCBI Taxonomy" id="2838490"/>
    <lineage>
        <taxon>Bacteria</taxon>
        <taxon>Bacillati</taxon>
        <taxon>Bacillota</taxon>
        <taxon>Clostridia</taxon>
        <taxon>Lachnospirales</taxon>
        <taxon>Lachnospiraceae</taxon>
        <taxon>Blautia</taxon>
    </lineage>
</organism>
<feature type="domain" description="Alpha-D-phosphohexomutase C-terminal" evidence="15">
    <location>
        <begin position="525"/>
        <end position="547"/>
    </location>
</feature>
<dbReference type="EC" id="5.4.2.2" evidence="6"/>
<evidence type="ECO:0000256" key="5">
    <source>
        <dbReference type="ARBA" id="ARBA00010231"/>
    </source>
</evidence>
<dbReference type="GO" id="GO:0000287">
    <property type="term" value="F:magnesium ion binding"/>
    <property type="evidence" value="ECO:0007669"/>
    <property type="project" value="InterPro"/>
</dbReference>
<dbReference type="InterPro" id="IPR016066">
    <property type="entry name" value="A-D-PHexomutase_CS"/>
</dbReference>
<dbReference type="CDD" id="cd05799">
    <property type="entry name" value="PGM2"/>
    <property type="match status" value="1"/>
</dbReference>
<reference evidence="19" key="1">
    <citation type="journal article" date="2021" name="PeerJ">
        <title>Extensive microbial diversity within the chicken gut microbiome revealed by metagenomics and culture.</title>
        <authorList>
            <person name="Gilroy R."/>
            <person name="Ravi A."/>
            <person name="Getino M."/>
            <person name="Pursley I."/>
            <person name="Horton D.L."/>
            <person name="Alikhan N.F."/>
            <person name="Baker D."/>
            <person name="Gharbi K."/>
            <person name="Hall N."/>
            <person name="Watson M."/>
            <person name="Adriaenssens E.M."/>
            <person name="Foster-Nyarko E."/>
            <person name="Jarju S."/>
            <person name="Secka A."/>
            <person name="Antonio M."/>
            <person name="Oren A."/>
            <person name="Chaudhuri R.R."/>
            <person name="La Ragione R."/>
            <person name="Hildebrand F."/>
            <person name="Pallen M.J."/>
        </authorList>
    </citation>
    <scope>NUCLEOTIDE SEQUENCE</scope>
    <source>
        <strain evidence="19">ChiSjej1B19-8411</strain>
    </source>
</reference>
<proteinExistence type="inferred from homology"/>
<keyword evidence="8 14" id="KW-0479">Metal-binding</keyword>
<dbReference type="Gene3D" id="3.40.120.10">
    <property type="entry name" value="Alpha-D-Glucose-1,6-Bisphosphate, subunit A, domain 3"/>
    <property type="match status" value="3"/>
</dbReference>
<evidence type="ECO:0000256" key="11">
    <source>
        <dbReference type="ARBA" id="ARBA00039995"/>
    </source>
</evidence>
<dbReference type="GO" id="GO:0004614">
    <property type="term" value="F:phosphoglucomutase activity"/>
    <property type="evidence" value="ECO:0007669"/>
    <property type="project" value="UniProtKB-EC"/>
</dbReference>
<evidence type="ECO:0000313" key="19">
    <source>
        <dbReference type="EMBL" id="HIX59525.1"/>
    </source>
</evidence>
<evidence type="ECO:0000256" key="12">
    <source>
        <dbReference type="ARBA" id="ARBA00041398"/>
    </source>
</evidence>
<evidence type="ECO:0000256" key="10">
    <source>
        <dbReference type="ARBA" id="ARBA00023235"/>
    </source>
</evidence>
<comment type="pathway">
    <text evidence="4">Lipid metabolism.</text>
</comment>
<evidence type="ECO:0000256" key="14">
    <source>
        <dbReference type="RuleBase" id="RU004326"/>
    </source>
</evidence>
<evidence type="ECO:0000256" key="4">
    <source>
        <dbReference type="ARBA" id="ARBA00005189"/>
    </source>
</evidence>
<dbReference type="Proteomes" id="UP000886817">
    <property type="component" value="Unassembled WGS sequence"/>
</dbReference>
<dbReference type="InterPro" id="IPR005845">
    <property type="entry name" value="A-D-PHexomutase_a/b/a-II"/>
</dbReference>
<evidence type="ECO:0000256" key="6">
    <source>
        <dbReference type="ARBA" id="ARBA00012728"/>
    </source>
</evidence>
<evidence type="ECO:0000256" key="2">
    <source>
        <dbReference type="ARBA" id="ARBA00001946"/>
    </source>
</evidence>
<evidence type="ECO:0000259" key="17">
    <source>
        <dbReference type="Pfam" id="PF02879"/>
    </source>
</evidence>
<dbReference type="PANTHER" id="PTHR45745">
    <property type="entry name" value="PHOSPHOMANNOMUTASE 45A"/>
    <property type="match status" value="1"/>
</dbReference>
<keyword evidence="7" id="KW-0597">Phosphoprotein</keyword>
<comment type="similarity">
    <text evidence="5 14">Belongs to the phosphohexose mutase family.</text>
</comment>
<evidence type="ECO:0000259" key="18">
    <source>
        <dbReference type="Pfam" id="PF02880"/>
    </source>
</evidence>
<name>A0A9D1WHW3_9FIRM</name>
<dbReference type="GO" id="GO:0008973">
    <property type="term" value="F:phosphopentomutase activity"/>
    <property type="evidence" value="ECO:0007669"/>
    <property type="project" value="TreeGrafter"/>
</dbReference>
<dbReference type="Pfam" id="PF00408">
    <property type="entry name" value="PGM_PMM_IV"/>
    <property type="match status" value="1"/>
</dbReference>
<comment type="catalytic activity">
    <reaction evidence="1">
        <text>alpha-D-glucose 1-phosphate = alpha-D-glucose 6-phosphate</text>
        <dbReference type="Rhea" id="RHEA:23536"/>
        <dbReference type="ChEBI" id="CHEBI:58225"/>
        <dbReference type="ChEBI" id="CHEBI:58601"/>
        <dbReference type="EC" id="5.4.2.2"/>
    </reaction>
</comment>
<comment type="pathway">
    <text evidence="3">Glycolipid metabolism; diglucosyl-diacylglycerol biosynthesis.</text>
</comment>
<dbReference type="PRINTS" id="PR00509">
    <property type="entry name" value="PGMPMM"/>
</dbReference>
<evidence type="ECO:0000256" key="3">
    <source>
        <dbReference type="ARBA" id="ARBA00005164"/>
    </source>
</evidence>
<dbReference type="Gene3D" id="3.30.310.50">
    <property type="entry name" value="Alpha-D-phosphohexomutase, C-terminal domain"/>
    <property type="match status" value="1"/>
</dbReference>
<evidence type="ECO:0000259" key="15">
    <source>
        <dbReference type="Pfam" id="PF00408"/>
    </source>
</evidence>
<reference evidence="19" key="2">
    <citation type="submission" date="2021-04" db="EMBL/GenBank/DDBJ databases">
        <authorList>
            <person name="Gilroy R."/>
        </authorList>
    </citation>
    <scope>NUCLEOTIDE SEQUENCE</scope>
    <source>
        <strain evidence="19">ChiSjej1B19-8411</strain>
    </source>
</reference>
<dbReference type="Pfam" id="PF02878">
    <property type="entry name" value="PGM_PMM_I"/>
    <property type="match status" value="1"/>
</dbReference>
<dbReference type="GO" id="GO:0005975">
    <property type="term" value="P:carbohydrate metabolic process"/>
    <property type="evidence" value="ECO:0007669"/>
    <property type="project" value="InterPro"/>
</dbReference>
<evidence type="ECO:0000256" key="13">
    <source>
        <dbReference type="ARBA" id="ARBA00041467"/>
    </source>
</evidence>
<protein>
    <recommendedName>
        <fullName evidence="11">Phosphoglucomutase</fullName>
        <ecNumber evidence="6">5.4.2.2</ecNumber>
    </recommendedName>
    <alternativeName>
        <fullName evidence="13">Alpha-phosphoglucomutase</fullName>
    </alternativeName>
    <alternativeName>
        <fullName evidence="12">Glucose phosphomutase</fullName>
    </alternativeName>
</protein>
<feature type="domain" description="Alpha-D-phosphohexomutase alpha/beta/alpha" evidence="17">
    <location>
        <begin position="207"/>
        <end position="317"/>
    </location>
</feature>
<dbReference type="Pfam" id="PF02879">
    <property type="entry name" value="PGM_PMM_II"/>
    <property type="match status" value="1"/>
</dbReference>
<dbReference type="PROSITE" id="PS00710">
    <property type="entry name" value="PGM_PMM"/>
    <property type="match status" value="1"/>
</dbReference>
<dbReference type="InterPro" id="IPR005843">
    <property type="entry name" value="A-D-PHexomutase_C"/>
</dbReference>
<dbReference type="EMBL" id="DXEX01000159">
    <property type="protein sequence ID" value="HIX59525.1"/>
    <property type="molecule type" value="Genomic_DNA"/>
</dbReference>
<dbReference type="InterPro" id="IPR016055">
    <property type="entry name" value="A-D-PHexomutase_a/b/a-I/II/III"/>
</dbReference>
<comment type="caution">
    <text evidence="19">The sequence shown here is derived from an EMBL/GenBank/DDBJ whole genome shotgun (WGS) entry which is preliminary data.</text>
</comment>
<comment type="cofactor">
    <cofactor evidence="2">
        <name>Mg(2+)</name>
        <dbReference type="ChEBI" id="CHEBI:18420"/>
    </cofactor>
</comment>
<evidence type="ECO:0000256" key="1">
    <source>
        <dbReference type="ARBA" id="ARBA00000443"/>
    </source>
</evidence>
<evidence type="ECO:0000256" key="7">
    <source>
        <dbReference type="ARBA" id="ARBA00022553"/>
    </source>
</evidence>